<proteinExistence type="predicted"/>
<feature type="region of interest" description="Disordered" evidence="1">
    <location>
        <begin position="337"/>
        <end position="356"/>
    </location>
</feature>
<feature type="region of interest" description="Disordered" evidence="1">
    <location>
        <begin position="206"/>
        <end position="238"/>
    </location>
</feature>
<dbReference type="EMBL" id="JABELV010000004">
    <property type="protein sequence ID" value="KAG7575408.1"/>
    <property type="molecule type" value="Genomic_DNA"/>
</dbReference>
<accession>A0A8K0JSI4</accession>
<evidence type="ECO:0000256" key="1">
    <source>
        <dbReference type="SAM" id="MobiDB-lite"/>
    </source>
</evidence>
<sequence>MFVWMYNDPAPRQKLQSNAYPDIFPYSPASPLSEPTVPKQPIERSKQKRPHQPLGASDSFRFDRALANEMTTIRKPCYHSQISPRAQGFRCARTQGRMSSEASRRIWVCVSPDSKSYSRSPGDRGNAFASLPFVRSGAVTRKSGGQTVRRLRGSVSNEALFPGEKWQGFIDGGRGVLYPTETRYCGELKHQHHMSDTARAQLIQNRRRRSMRSQIDRPPPPQDGKRKGDRPGPLSLSSKNWISALSQSPCCDQQAFRKSLPGPLTRRDGDQARSIVLASNAGAKGKGSDSYCTRDGERRTIYLDRNPIAYNLAPSLYVQNSRFTYRAREVARQKRLSDLHLKRSDSPACEQGGSTS</sequence>
<name>A0A8K0JSI4_9TREE</name>
<dbReference type="AlphaFoldDB" id="A0A8K0JSI4"/>
<gene>
    <name evidence="2" type="ORF">FFLO_00398</name>
</gene>
<feature type="region of interest" description="Disordered" evidence="1">
    <location>
        <begin position="20"/>
        <end position="59"/>
    </location>
</feature>
<organism evidence="2 3">
    <name type="scientific">Filobasidium floriforme</name>
    <dbReference type="NCBI Taxonomy" id="5210"/>
    <lineage>
        <taxon>Eukaryota</taxon>
        <taxon>Fungi</taxon>
        <taxon>Dikarya</taxon>
        <taxon>Basidiomycota</taxon>
        <taxon>Agaricomycotina</taxon>
        <taxon>Tremellomycetes</taxon>
        <taxon>Filobasidiales</taxon>
        <taxon>Filobasidiaceae</taxon>
        <taxon>Filobasidium</taxon>
    </lineage>
</organism>
<dbReference type="Proteomes" id="UP000812966">
    <property type="component" value="Unassembled WGS sequence"/>
</dbReference>
<reference evidence="2" key="1">
    <citation type="submission" date="2020-04" db="EMBL/GenBank/DDBJ databases">
        <title>Analysis of mating type loci in Filobasidium floriforme.</title>
        <authorList>
            <person name="Nowrousian M."/>
        </authorList>
    </citation>
    <scope>NUCLEOTIDE SEQUENCE</scope>
    <source>
        <strain evidence="2">CBS 6242</strain>
    </source>
</reference>
<evidence type="ECO:0000313" key="2">
    <source>
        <dbReference type="EMBL" id="KAG7575408.1"/>
    </source>
</evidence>
<protein>
    <submittedName>
        <fullName evidence="2">Uncharacterized protein</fullName>
    </submittedName>
</protein>
<comment type="caution">
    <text evidence="2">The sequence shown here is derived from an EMBL/GenBank/DDBJ whole genome shotgun (WGS) entry which is preliminary data.</text>
</comment>
<keyword evidence="3" id="KW-1185">Reference proteome</keyword>
<evidence type="ECO:0000313" key="3">
    <source>
        <dbReference type="Proteomes" id="UP000812966"/>
    </source>
</evidence>